<accession>A0A143PP52</accession>
<evidence type="ECO:0000256" key="5">
    <source>
        <dbReference type="ARBA" id="ARBA00022989"/>
    </source>
</evidence>
<dbReference type="PATRIC" id="fig|1813736.3.peg.3793"/>
<name>A0A143PP52_LUTPR</name>
<feature type="transmembrane region" description="Helical" evidence="8">
    <location>
        <begin position="101"/>
        <end position="129"/>
    </location>
</feature>
<keyword evidence="4 8" id="KW-0812">Transmembrane</keyword>
<evidence type="ECO:0000256" key="2">
    <source>
        <dbReference type="ARBA" id="ARBA00022448"/>
    </source>
</evidence>
<feature type="transmembrane region" description="Helical" evidence="8">
    <location>
        <begin position="415"/>
        <end position="436"/>
    </location>
</feature>
<feature type="transmembrane region" description="Helical" evidence="8">
    <location>
        <begin position="220"/>
        <end position="245"/>
    </location>
</feature>
<feature type="transmembrane region" description="Helical" evidence="8">
    <location>
        <begin position="380"/>
        <end position="403"/>
    </location>
</feature>
<reference evidence="9 10" key="1">
    <citation type="journal article" date="2016" name="Genome Announc.">
        <title>First Complete Genome Sequence of a Subdivision 6 Acidobacterium Strain.</title>
        <authorList>
            <person name="Huang S."/>
            <person name="Vieira S."/>
            <person name="Bunk B."/>
            <person name="Riedel T."/>
            <person name="Sproer C."/>
            <person name="Overmann J."/>
        </authorList>
    </citation>
    <scope>NUCLEOTIDE SEQUENCE [LARGE SCALE GENOMIC DNA]</scope>
    <source>
        <strain evidence="10">DSM 100886 HEG_-6_39</strain>
    </source>
</reference>
<keyword evidence="3" id="KW-1003">Cell membrane</keyword>
<comment type="similarity">
    <text evidence="7">Belongs to the GntP permease family.</text>
</comment>
<evidence type="ECO:0000256" key="7">
    <source>
        <dbReference type="ARBA" id="ARBA00049663"/>
    </source>
</evidence>
<feature type="transmembrane region" description="Helical" evidence="8">
    <location>
        <begin position="179"/>
        <end position="200"/>
    </location>
</feature>
<evidence type="ECO:0000256" key="8">
    <source>
        <dbReference type="SAM" id="Phobius"/>
    </source>
</evidence>
<dbReference type="AlphaFoldDB" id="A0A143PP52"/>
<feature type="transmembrane region" description="Helical" evidence="8">
    <location>
        <begin position="62"/>
        <end position="80"/>
    </location>
</feature>
<keyword evidence="10" id="KW-1185">Reference proteome</keyword>
<dbReference type="STRING" id="1855912.LuPra_03585"/>
<proteinExistence type="inferred from homology"/>
<evidence type="ECO:0000256" key="6">
    <source>
        <dbReference type="ARBA" id="ARBA00023136"/>
    </source>
</evidence>
<dbReference type="PANTHER" id="PTHR30354">
    <property type="entry name" value="GNT FAMILY GLUCONATE TRANSPORTER"/>
    <property type="match status" value="1"/>
</dbReference>
<dbReference type="Proteomes" id="UP000076079">
    <property type="component" value="Chromosome"/>
</dbReference>
<evidence type="ECO:0000256" key="3">
    <source>
        <dbReference type="ARBA" id="ARBA00022475"/>
    </source>
</evidence>
<evidence type="ECO:0000256" key="4">
    <source>
        <dbReference type="ARBA" id="ARBA00022692"/>
    </source>
</evidence>
<keyword evidence="6 8" id="KW-0472">Membrane</keyword>
<comment type="subcellular location">
    <subcellularLocation>
        <location evidence="1">Cell membrane</location>
        <topology evidence="1">Multi-pass membrane protein</topology>
    </subcellularLocation>
</comment>
<dbReference type="Pfam" id="PF02447">
    <property type="entry name" value="GntP_permease"/>
    <property type="match status" value="1"/>
</dbReference>
<gene>
    <name evidence="9" type="primary">gntT</name>
    <name evidence="9" type="ORF">LuPra_03585</name>
</gene>
<feature type="transmembrane region" description="Helical" evidence="8">
    <location>
        <begin position="297"/>
        <end position="314"/>
    </location>
</feature>
<feature type="transmembrane region" description="Helical" evidence="8">
    <location>
        <begin position="141"/>
        <end position="158"/>
    </location>
</feature>
<dbReference type="PIRSF" id="PIRSF002746">
    <property type="entry name" value="Gluconate_transporter"/>
    <property type="match status" value="1"/>
</dbReference>
<evidence type="ECO:0000313" key="10">
    <source>
        <dbReference type="Proteomes" id="UP000076079"/>
    </source>
</evidence>
<keyword evidence="5 8" id="KW-1133">Transmembrane helix</keyword>
<protein>
    <submittedName>
        <fullName evidence="9">Gnt-I system</fullName>
    </submittedName>
</protein>
<organism evidence="9 10">
    <name type="scientific">Luteitalea pratensis</name>
    <dbReference type="NCBI Taxonomy" id="1855912"/>
    <lineage>
        <taxon>Bacteria</taxon>
        <taxon>Pseudomonadati</taxon>
        <taxon>Acidobacteriota</taxon>
        <taxon>Vicinamibacteria</taxon>
        <taxon>Vicinamibacterales</taxon>
        <taxon>Vicinamibacteraceae</taxon>
        <taxon>Luteitalea</taxon>
    </lineage>
</organism>
<dbReference type="KEGG" id="abac:LuPra_03585"/>
<evidence type="ECO:0000313" key="9">
    <source>
        <dbReference type="EMBL" id="AMY10355.1"/>
    </source>
</evidence>
<feature type="transmembrane region" description="Helical" evidence="8">
    <location>
        <begin position="266"/>
        <end position="285"/>
    </location>
</feature>
<dbReference type="GO" id="GO:0015128">
    <property type="term" value="F:gluconate transmembrane transporter activity"/>
    <property type="evidence" value="ECO:0007669"/>
    <property type="project" value="InterPro"/>
</dbReference>
<evidence type="ECO:0000256" key="1">
    <source>
        <dbReference type="ARBA" id="ARBA00004651"/>
    </source>
</evidence>
<feature type="transmembrane region" description="Helical" evidence="8">
    <location>
        <begin position="30"/>
        <end position="50"/>
    </location>
</feature>
<dbReference type="InterPro" id="IPR003474">
    <property type="entry name" value="Glcn_transporter"/>
</dbReference>
<feature type="transmembrane region" description="Helical" evidence="8">
    <location>
        <begin position="6"/>
        <end position="23"/>
    </location>
</feature>
<dbReference type="NCBIfam" id="TIGR00791">
    <property type="entry name" value="gntP"/>
    <property type="match status" value="1"/>
</dbReference>
<feature type="transmembrane region" description="Helical" evidence="8">
    <location>
        <begin position="347"/>
        <end position="368"/>
    </location>
</feature>
<keyword evidence="2" id="KW-0813">Transport</keyword>
<reference evidence="10" key="2">
    <citation type="submission" date="2016-04" db="EMBL/GenBank/DDBJ databases">
        <title>First Complete Genome Sequence of a Subdivision 6 Acidobacterium.</title>
        <authorList>
            <person name="Huang S."/>
            <person name="Vieira S."/>
            <person name="Bunk B."/>
            <person name="Riedel T."/>
            <person name="Sproeer C."/>
            <person name="Overmann J."/>
        </authorList>
    </citation>
    <scope>NUCLEOTIDE SEQUENCE [LARGE SCALE GENOMIC DNA]</scope>
    <source>
        <strain evidence="10">DSM 100886 HEG_-6_39</strain>
    </source>
</reference>
<dbReference type="PANTHER" id="PTHR30354:SF22">
    <property type="entry name" value="HIGH-AFFINITY GLUCONATE TRANSPORTER"/>
    <property type="match status" value="1"/>
</dbReference>
<dbReference type="GO" id="GO:0005886">
    <property type="term" value="C:plasma membrane"/>
    <property type="evidence" value="ECO:0007669"/>
    <property type="project" value="UniProtKB-SubCell"/>
</dbReference>
<sequence length="440" mass="45072">MGAPMLLAIALTGIVALVLLIAVARLTPFLAFLIVCIGVGLASGLGPLQVSAAIQKGLGDTLGSLLLVIGLGAMLGKIVAESGAAQRIATSLMRISGPAHVQWALMITGFIVGLPLFYSVGFVLVIPLIFSVAAQYRVPPVWVGLPMLAALSVTHGYLPPHPAPAALVQQFHADMGRTLLYGLLIAVPAIILAGPVYTRFMPRIDRPPLATFVPVFRDEATLPSLAASLSAALLPVVMLAVGSLLSPHVTGAIMVPIVRALSDASLAMLVAVLVAIGALGLRNGAPIGIVTGWCERAVADIALVLLVVAGAGAFKQVLTDAGASTAIASALGSLHAPPLVLAWTMAALVRVCVGSATVAGLTTAGFVAPLVTNGSADPNLMVLAIGAGSLMLSHINDGAFWLFKEYFNLSVAETLQSWTAMETIVSIVGLVGVLLLDVWI</sequence>
<dbReference type="EMBL" id="CP015136">
    <property type="protein sequence ID" value="AMY10355.1"/>
    <property type="molecule type" value="Genomic_DNA"/>
</dbReference>